<feature type="domain" description="GST N-terminal" evidence="6">
    <location>
        <begin position="2"/>
        <end position="82"/>
    </location>
</feature>
<dbReference type="InterPro" id="IPR036433">
    <property type="entry name" value="EF1B_G_C_sf"/>
</dbReference>
<protein>
    <recommendedName>
        <fullName evidence="9">Elongation factor 1-gamma</fullName>
    </recommendedName>
</protein>
<evidence type="ECO:0000313" key="8">
    <source>
        <dbReference type="EMBL" id="CAD8265623.1"/>
    </source>
</evidence>
<reference evidence="8" key="1">
    <citation type="submission" date="2021-01" db="EMBL/GenBank/DDBJ databases">
        <authorList>
            <person name="Corre E."/>
            <person name="Pelletier E."/>
            <person name="Niang G."/>
            <person name="Scheremetjew M."/>
            <person name="Finn R."/>
            <person name="Kale V."/>
            <person name="Holt S."/>
            <person name="Cochrane G."/>
            <person name="Meng A."/>
            <person name="Brown T."/>
            <person name="Cohen L."/>
        </authorList>
    </citation>
    <scope>NUCLEOTIDE SEQUENCE</scope>
    <source>
        <strain evidence="8">CCMP2078</strain>
    </source>
</reference>
<dbReference type="PANTHER" id="PTHR43986">
    <property type="entry name" value="ELONGATION FACTOR 1-GAMMA"/>
    <property type="match status" value="1"/>
</dbReference>
<evidence type="ECO:0000256" key="2">
    <source>
        <dbReference type="ARBA" id="ARBA00022917"/>
    </source>
</evidence>
<dbReference type="EMBL" id="HBEA01019896">
    <property type="protein sequence ID" value="CAD8265623.1"/>
    <property type="molecule type" value="Transcribed_RNA"/>
</dbReference>
<dbReference type="GO" id="GO:0005737">
    <property type="term" value="C:cytoplasm"/>
    <property type="evidence" value="ECO:0007669"/>
    <property type="project" value="TreeGrafter"/>
</dbReference>
<dbReference type="CDD" id="cd03181">
    <property type="entry name" value="GST_C_EF1Bgamma_like"/>
    <property type="match status" value="1"/>
</dbReference>
<evidence type="ECO:0000259" key="5">
    <source>
        <dbReference type="PROSITE" id="PS50040"/>
    </source>
</evidence>
<dbReference type="PANTHER" id="PTHR43986:SF1">
    <property type="entry name" value="ELONGATION FACTOR 1-GAMMA"/>
    <property type="match status" value="1"/>
</dbReference>
<dbReference type="InterPro" id="IPR001662">
    <property type="entry name" value="EF1B_G_C"/>
</dbReference>
<dbReference type="PROSITE" id="PS50404">
    <property type="entry name" value="GST_NTER"/>
    <property type="match status" value="1"/>
</dbReference>
<dbReference type="AlphaFoldDB" id="A0A7R9UHZ1"/>
<dbReference type="SUPFAM" id="SSF52833">
    <property type="entry name" value="Thioredoxin-like"/>
    <property type="match status" value="1"/>
</dbReference>
<evidence type="ECO:0000259" key="6">
    <source>
        <dbReference type="PROSITE" id="PS50404"/>
    </source>
</evidence>
<dbReference type="SUPFAM" id="SSF89942">
    <property type="entry name" value="eEF1-gamma domain"/>
    <property type="match status" value="1"/>
</dbReference>
<dbReference type="FunFam" id="3.30.70.1010:FF:000001">
    <property type="entry name" value="Elongation factor 1-gamma 1"/>
    <property type="match status" value="1"/>
</dbReference>
<dbReference type="InterPro" id="IPR040079">
    <property type="entry name" value="Glutathione_S-Trfase"/>
</dbReference>
<proteinExistence type="predicted"/>
<dbReference type="GO" id="GO:0003746">
    <property type="term" value="F:translation elongation factor activity"/>
    <property type="evidence" value="ECO:0007669"/>
    <property type="project" value="UniProtKB-UniRule"/>
</dbReference>
<feature type="domain" description="EF-1-gamma C-terminal" evidence="5">
    <location>
        <begin position="289"/>
        <end position="455"/>
    </location>
</feature>
<evidence type="ECO:0008006" key="9">
    <source>
        <dbReference type="Google" id="ProtNLM"/>
    </source>
</evidence>
<dbReference type="Pfam" id="PF02798">
    <property type="entry name" value="GST_N"/>
    <property type="match status" value="1"/>
</dbReference>
<evidence type="ECO:0000256" key="4">
    <source>
        <dbReference type="SAM" id="MobiDB-lite"/>
    </source>
</evidence>
<dbReference type="Gene3D" id="3.40.30.10">
    <property type="entry name" value="Glutaredoxin"/>
    <property type="match status" value="1"/>
</dbReference>
<dbReference type="SMART" id="SM01183">
    <property type="entry name" value="EF1G"/>
    <property type="match status" value="1"/>
</dbReference>
<keyword evidence="2 3" id="KW-0648">Protein biosynthesis</keyword>
<evidence type="ECO:0000256" key="3">
    <source>
        <dbReference type="PROSITE-ProRule" id="PRU00519"/>
    </source>
</evidence>
<name>A0A7R9UHZ1_9STRA</name>
<dbReference type="Gene3D" id="3.30.70.1010">
    <property type="entry name" value="Translation elongation factor EF1B, gamma chain, conserved domain"/>
    <property type="match status" value="1"/>
</dbReference>
<feature type="compositionally biased region" description="Basic and acidic residues" evidence="4">
    <location>
        <begin position="266"/>
        <end position="285"/>
    </location>
</feature>
<dbReference type="InterPro" id="IPR036249">
    <property type="entry name" value="Thioredoxin-like_sf"/>
</dbReference>
<dbReference type="GO" id="GO:0005634">
    <property type="term" value="C:nucleus"/>
    <property type="evidence" value="ECO:0007669"/>
    <property type="project" value="TreeGrafter"/>
</dbReference>
<dbReference type="SUPFAM" id="SSF47616">
    <property type="entry name" value="GST C-terminal domain-like"/>
    <property type="match status" value="1"/>
</dbReference>
<dbReference type="CDD" id="cd03044">
    <property type="entry name" value="GST_N_EF1Bgamma"/>
    <property type="match status" value="1"/>
</dbReference>
<evidence type="ECO:0000259" key="7">
    <source>
        <dbReference type="PROSITE" id="PS50405"/>
    </source>
</evidence>
<dbReference type="Pfam" id="PF00647">
    <property type="entry name" value="EF1G"/>
    <property type="match status" value="1"/>
</dbReference>
<dbReference type="Pfam" id="PF00043">
    <property type="entry name" value="GST_C"/>
    <property type="match status" value="1"/>
</dbReference>
<sequence>MASMTLYTFQGNFRAFKILIAAEYNGVELDIPDFKMGTDNLTPEFLSKSPMGKVPVLETSQGCIFESNAIARFVANIRRDTELTGTSFFESGQVDSWMDWCTHELEIPATMWLYPVLGYMPYNAMATEKARGDLAKALSVLEAYLLDKTYLVGEKITLADIHVATSLIYPFSLLCGPEYRSSFPCVMRWFNTCVNQPEFVAVCGTVTLAEKELVAKGGSAAPAAPAAAAAEEDGKKKKKAKNKNKGDGAAAAQQQPPKEKKKKEKKAKEAGEDAEEKPKKAEKPAHIVALETLDKKARSSMSMDAWKREYSNCVTYDAAMEEFWKMLDREGWSLWKQEYQYNSDNKKLFMTSNLCSGFLQRSGEIRKWAFGTCVITGLAEDAEGGPDMSVSGLWLLRGQEITPMLEANPDAEYHTWTKLEDLDSAETQQLVKDFWTRDVGELIEGRPVLDSKVFK</sequence>
<dbReference type="InterPro" id="IPR004045">
    <property type="entry name" value="Glutathione_S-Trfase_N"/>
</dbReference>
<dbReference type="InterPro" id="IPR004046">
    <property type="entry name" value="GST_C"/>
</dbReference>
<dbReference type="FunFam" id="1.20.1050.10:FF:000006">
    <property type="entry name" value="Elongation factor 1 gamma"/>
    <property type="match status" value="1"/>
</dbReference>
<feature type="compositionally biased region" description="Low complexity" evidence="4">
    <location>
        <begin position="247"/>
        <end position="256"/>
    </location>
</feature>
<dbReference type="PROSITE" id="PS50040">
    <property type="entry name" value="EF1G_C"/>
    <property type="match status" value="1"/>
</dbReference>
<keyword evidence="1 3" id="KW-0251">Elongation factor</keyword>
<feature type="domain" description="GST C-terminal" evidence="7">
    <location>
        <begin position="87"/>
        <end position="226"/>
    </location>
</feature>
<dbReference type="SFLD" id="SFLDS00019">
    <property type="entry name" value="Glutathione_Transferase_(cytos"/>
    <property type="match status" value="1"/>
</dbReference>
<dbReference type="Gene3D" id="1.20.1050.10">
    <property type="match status" value="1"/>
</dbReference>
<gene>
    <name evidence="8" type="ORF">PPYR1160_LOCUS15126</name>
</gene>
<dbReference type="SFLD" id="SFLDG00358">
    <property type="entry name" value="Main_(cytGST)"/>
    <property type="match status" value="1"/>
</dbReference>
<dbReference type="FunFam" id="3.40.30.10:FF:000148">
    <property type="entry name" value="Elongation factor 1B gamma"/>
    <property type="match status" value="1"/>
</dbReference>
<organism evidence="8">
    <name type="scientific">Pinguiococcus pyrenoidosus</name>
    <dbReference type="NCBI Taxonomy" id="172671"/>
    <lineage>
        <taxon>Eukaryota</taxon>
        <taxon>Sar</taxon>
        <taxon>Stramenopiles</taxon>
        <taxon>Ochrophyta</taxon>
        <taxon>Pinguiophyceae</taxon>
        <taxon>Pinguiochrysidales</taxon>
        <taxon>Pinguiochrysidaceae</taxon>
        <taxon>Pinguiococcus</taxon>
    </lineage>
</organism>
<accession>A0A7R9UHZ1</accession>
<dbReference type="InterPro" id="IPR050802">
    <property type="entry name" value="EF-GSTs"/>
</dbReference>
<dbReference type="PROSITE" id="PS50405">
    <property type="entry name" value="GST_CTER"/>
    <property type="match status" value="1"/>
</dbReference>
<evidence type="ECO:0000256" key="1">
    <source>
        <dbReference type="ARBA" id="ARBA00022768"/>
    </source>
</evidence>
<dbReference type="InterPro" id="IPR036282">
    <property type="entry name" value="Glutathione-S-Trfase_C_sf"/>
</dbReference>
<feature type="region of interest" description="Disordered" evidence="4">
    <location>
        <begin position="226"/>
        <end position="288"/>
    </location>
</feature>
<dbReference type="InterPro" id="IPR010987">
    <property type="entry name" value="Glutathione-S-Trfase_C-like"/>
</dbReference>